<dbReference type="InterPro" id="IPR035931">
    <property type="entry name" value="YlxR-like_sf"/>
</dbReference>
<dbReference type="InterPro" id="IPR037465">
    <property type="entry name" value="YlxR"/>
</dbReference>
<keyword evidence="2" id="KW-0238">DNA-binding</keyword>
<feature type="domain" description="YlxR" evidence="1">
    <location>
        <begin position="10"/>
        <end position="83"/>
    </location>
</feature>
<organism evidence="2 3">
    <name type="scientific">Pleomorphomonas diazotrophica</name>
    <dbReference type="NCBI Taxonomy" id="1166257"/>
    <lineage>
        <taxon>Bacteria</taxon>
        <taxon>Pseudomonadati</taxon>
        <taxon>Pseudomonadota</taxon>
        <taxon>Alphaproteobacteria</taxon>
        <taxon>Hyphomicrobiales</taxon>
        <taxon>Pleomorphomonadaceae</taxon>
        <taxon>Pleomorphomonas</taxon>
    </lineage>
</organism>
<dbReference type="SUPFAM" id="SSF55315">
    <property type="entry name" value="L30e-like"/>
    <property type="match status" value="1"/>
</dbReference>
<dbReference type="PANTHER" id="PTHR34215:SF1">
    <property type="entry name" value="YLXR DOMAIN-CONTAINING PROTEIN"/>
    <property type="match status" value="1"/>
</dbReference>
<dbReference type="AlphaFoldDB" id="A0A1I4T600"/>
<reference evidence="2 3" key="1">
    <citation type="submission" date="2017-12" db="EMBL/GenBank/DDBJ databases">
        <title>Anaerobic carbon monoxide metabolism by Pleomorphomonas carboxyditropha sp. nov., a new mesophilic hydrogenogenic carboxidotroph.</title>
        <authorList>
            <person name="Esquivel-Elizondo S."/>
            <person name="Krajmalnik-Brown R."/>
        </authorList>
    </citation>
    <scope>NUCLEOTIDE SEQUENCE [LARGE SCALE GENOMIC DNA]</scope>
    <source>
        <strain evidence="2 3">R5-392</strain>
    </source>
</reference>
<dbReference type="CDD" id="cd00279">
    <property type="entry name" value="YlxR"/>
    <property type="match status" value="1"/>
</dbReference>
<dbReference type="RefSeq" id="WP_101288851.1">
    <property type="nucleotide sequence ID" value="NZ_FOUQ01000005.1"/>
</dbReference>
<keyword evidence="3" id="KW-1185">Reference proteome</keyword>
<dbReference type="GO" id="GO:0003677">
    <property type="term" value="F:DNA binding"/>
    <property type="evidence" value="ECO:0007669"/>
    <property type="project" value="UniProtKB-KW"/>
</dbReference>
<dbReference type="SUPFAM" id="SSF64376">
    <property type="entry name" value="YlxR-like"/>
    <property type="match status" value="1"/>
</dbReference>
<protein>
    <submittedName>
        <fullName evidence="2">DNA-binding protein</fullName>
    </submittedName>
</protein>
<dbReference type="EMBL" id="PJNW01000005">
    <property type="protein sequence ID" value="PKR89543.1"/>
    <property type="molecule type" value="Genomic_DNA"/>
</dbReference>
<evidence type="ECO:0000313" key="3">
    <source>
        <dbReference type="Proteomes" id="UP000233491"/>
    </source>
</evidence>
<name>A0A1I4T600_9HYPH</name>
<dbReference type="InterPro" id="IPR007393">
    <property type="entry name" value="YlxR_dom"/>
</dbReference>
<dbReference type="Gene3D" id="3.30.1330.30">
    <property type="match status" value="1"/>
</dbReference>
<dbReference type="NCBIfam" id="NF006622">
    <property type="entry name" value="PRK09190.1"/>
    <property type="match status" value="1"/>
</dbReference>
<gene>
    <name evidence="2" type="ORF">CXZ10_09230</name>
</gene>
<dbReference type="PANTHER" id="PTHR34215">
    <property type="entry name" value="BLL0784 PROTEIN"/>
    <property type="match status" value="1"/>
</dbReference>
<evidence type="ECO:0000313" key="2">
    <source>
        <dbReference type="EMBL" id="PKR89543.1"/>
    </source>
</evidence>
<dbReference type="Proteomes" id="UP000233491">
    <property type="component" value="Unassembled WGS sequence"/>
</dbReference>
<dbReference type="Pfam" id="PF04296">
    <property type="entry name" value="YlxR"/>
    <property type="match status" value="1"/>
</dbReference>
<comment type="caution">
    <text evidence="2">The sequence shown here is derived from an EMBL/GenBank/DDBJ whole genome shotgun (WGS) entry which is preliminary data.</text>
</comment>
<proteinExistence type="predicted"/>
<dbReference type="Gene3D" id="3.30.1230.10">
    <property type="entry name" value="YlxR-like"/>
    <property type="match status" value="1"/>
</dbReference>
<dbReference type="InterPro" id="IPR029064">
    <property type="entry name" value="Ribosomal_eL30-like_sf"/>
</dbReference>
<evidence type="ECO:0000259" key="1">
    <source>
        <dbReference type="Pfam" id="PF04296"/>
    </source>
</evidence>
<accession>A0A1I4T600</accession>
<dbReference type="OrthoDB" id="9799836at2"/>
<sequence length="232" mass="23912">MAPKAETAERSCIVTRVAQPPEGLVRFVCGPDGAVVPDVRGNLPGRGVWVTCRRDVVAEAVRKRAFSRGLKAEAKAGDDLPDLVEALLLKAALSALSMARKAGLVVTGFGQVSDAVGKGGVVAVLHAREAADDGRRKIGQAIRRRLRATGAGGDVEEMPGNAALWQQPPPSGPKVVAGIFASSEMDLALGGANVIHAALLAGGASTSFLKCAAALARYRGEAPDTDWTADLS</sequence>